<gene>
    <name evidence="1" type="ORF">dnm_079240</name>
</gene>
<sequence length="48" mass="5343">MLSVRKNYKISSFVVTAGHVLRFASFYRTGFATPSEMFTDGDPVKIGI</sequence>
<dbReference type="KEGG" id="dmm:dnm_079240"/>
<evidence type="ECO:0000313" key="1">
    <source>
        <dbReference type="EMBL" id="QTA91850.1"/>
    </source>
</evidence>
<dbReference type="AlphaFoldDB" id="A0A975BU35"/>
<accession>A0A975BU35</accession>
<organism evidence="1 2">
    <name type="scientific">Desulfonema magnum</name>
    <dbReference type="NCBI Taxonomy" id="45655"/>
    <lineage>
        <taxon>Bacteria</taxon>
        <taxon>Pseudomonadati</taxon>
        <taxon>Thermodesulfobacteriota</taxon>
        <taxon>Desulfobacteria</taxon>
        <taxon>Desulfobacterales</taxon>
        <taxon>Desulfococcaceae</taxon>
        <taxon>Desulfonema</taxon>
    </lineage>
</organism>
<dbReference type="EMBL" id="CP061800">
    <property type="protein sequence ID" value="QTA91850.1"/>
    <property type="molecule type" value="Genomic_DNA"/>
</dbReference>
<keyword evidence="2" id="KW-1185">Reference proteome</keyword>
<evidence type="ECO:0000313" key="2">
    <source>
        <dbReference type="Proteomes" id="UP000663722"/>
    </source>
</evidence>
<reference evidence="1" key="1">
    <citation type="journal article" date="2021" name="Microb. Physiol.">
        <title>Proteogenomic Insights into the Physiology of Marine, Sulfate-Reducing, Filamentous Desulfonema limicola and Desulfonema magnum.</title>
        <authorList>
            <person name="Schnaars V."/>
            <person name="Wohlbrand L."/>
            <person name="Scheve S."/>
            <person name="Hinrichs C."/>
            <person name="Reinhardt R."/>
            <person name="Rabus R."/>
        </authorList>
    </citation>
    <scope>NUCLEOTIDE SEQUENCE</scope>
    <source>
        <strain evidence="1">4be13</strain>
    </source>
</reference>
<proteinExistence type="predicted"/>
<name>A0A975BU35_9BACT</name>
<dbReference type="Proteomes" id="UP000663722">
    <property type="component" value="Chromosome"/>
</dbReference>
<protein>
    <submittedName>
        <fullName evidence="1">Uncharacterized protein</fullName>
    </submittedName>
</protein>